<dbReference type="AlphaFoldDB" id="A0A183D8P5"/>
<evidence type="ECO:0000313" key="3">
    <source>
        <dbReference type="WBParaSite" id="GPUH_0000509301-mRNA-1"/>
    </source>
</evidence>
<dbReference type="WBParaSite" id="GPUH_0000509301-mRNA-1">
    <property type="protein sequence ID" value="GPUH_0000509301-mRNA-1"/>
    <property type="gene ID" value="GPUH_0000509301"/>
</dbReference>
<gene>
    <name evidence="1" type="ORF">GPUH_LOCUS5086</name>
</gene>
<dbReference type="Proteomes" id="UP000271098">
    <property type="component" value="Unassembled WGS sequence"/>
</dbReference>
<name>A0A183D8P5_9BILA</name>
<dbReference type="EMBL" id="UYRT01010307">
    <property type="protein sequence ID" value="VDK48949.1"/>
    <property type="molecule type" value="Genomic_DNA"/>
</dbReference>
<evidence type="ECO:0000313" key="2">
    <source>
        <dbReference type="Proteomes" id="UP000271098"/>
    </source>
</evidence>
<sequence>MIFNRDVYSANMLDRNLVKMEVEESMAVPTATKIKDQGYSGMAIKSEDILGIKKESEESCELKVKTEALSDIEEEYPEHLEMKFEIDQ</sequence>
<proteinExistence type="predicted"/>
<keyword evidence="2" id="KW-1185">Reference proteome</keyword>
<protein>
    <submittedName>
        <fullName evidence="3">Ovule protein</fullName>
    </submittedName>
</protein>
<organism evidence="3">
    <name type="scientific">Gongylonema pulchrum</name>
    <dbReference type="NCBI Taxonomy" id="637853"/>
    <lineage>
        <taxon>Eukaryota</taxon>
        <taxon>Metazoa</taxon>
        <taxon>Ecdysozoa</taxon>
        <taxon>Nematoda</taxon>
        <taxon>Chromadorea</taxon>
        <taxon>Rhabditida</taxon>
        <taxon>Spirurina</taxon>
        <taxon>Spiruromorpha</taxon>
        <taxon>Spiruroidea</taxon>
        <taxon>Gongylonematidae</taxon>
        <taxon>Gongylonema</taxon>
    </lineage>
</organism>
<evidence type="ECO:0000313" key="1">
    <source>
        <dbReference type="EMBL" id="VDK48949.1"/>
    </source>
</evidence>
<reference evidence="1 2" key="2">
    <citation type="submission" date="2018-11" db="EMBL/GenBank/DDBJ databases">
        <authorList>
            <consortium name="Pathogen Informatics"/>
        </authorList>
    </citation>
    <scope>NUCLEOTIDE SEQUENCE [LARGE SCALE GENOMIC DNA]</scope>
</reference>
<accession>A0A183D8P5</accession>
<reference evidence="3" key="1">
    <citation type="submission" date="2016-06" db="UniProtKB">
        <authorList>
            <consortium name="WormBaseParasite"/>
        </authorList>
    </citation>
    <scope>IDENTIFICATION</scope>
</reference>